<dbReference type="EMBL" id="JBHSFP010000007">
    <property type="protein sequence ID" value="MFC4531879.1"/>
    <property type="molecule type" value="Genomic_DNA"/>
</dbReference>
<comment type="similarity">
    <text evidence="1">Belongs to the ROK (NagC/XylR) family.</text>
</comment>
<evidence type="ECO:0000313" key="3">
    <source>
        <dbReference type="Proteomes" id="UP001596004"/>
    </source>
</evidence>
<dbReference type="Gene3D" id="3.30.420.40">
    <property type="match status" value="2"/>
</dbReference>
<dbReference type="InterPro" id="IPR043129">
    <property type="entry name" value="ATPase_NBD"/>
</dbReference>
<keyword evidence="3" id="KW-1185">Reference proteome</keyword>
<dbReference type="SUPFAM" id="SSF53067">
    <property type="entry name" value="Actin-like ATPase domain"/>
    <property type="match status" value="1"/>
</dbReference>
<evidence type="ECO:0000313" key="2">
    <source>
        <dbReference type="EMBL" id="MFC4531879.1"/>
    </source>
</evidence>
<protein>
    <submittedName>
        <fullName evidence="2">ROK family protein</fullName>
    </submittedName>
</protein>
<dbReference type="PANTHER" id="PTHR18964">
    <property type="entry name" value="ROK (REPRESSOR, ORF, KINASE) FAMILY"/>
    <property type="match status" value="1"/>
</dbReference>
<organism evidence="2 3">
    <name type="scientific">Sphaerisporangium dianthi</name>
    <dbReference type="NCBI Taxonomy" id="1436120"/>
    <lineage>
        <taxon>Bacteria</taxon>
        <taxon>Bacillati</taxon>
        <taxon>Actinomycetota</taxon>
        <taxon>Actinomycetes</taxon>
        <taxon>Streptosporangiales</taxon>
        <taxon>Streptosporangiaceae</taxon>
        <taxon>Sphaerisporangium</taxon>
    </lineage>
</organism>
<evidence type="ECO:0000256" key="1">
    <source>
        <dbReference type="ARBA" id="ARBA00006479"/>
    </source>
</evidence>
<accession>A0ABV9CFE5</accession>
<comment type="caution">
    <text evidence="2">The sequence shown here is derived from an EMBL/GenBank/DDBJ whole genome shotgun (WGS) entry which is preliminary data.</text>
</comment>
<dbReference type="InterPro" id="IPR036388">
    <property type="entry name" value="WH-like_DNA-bd_sf"/>
</dbReference>
<dbReference type="Proteomes" id="UP001596004">
    <property type="component" value="Unassembled WGS sequence"/>
</dbReference>
<name>A0ABV9CFE5_9ACTN</name>
<dbReference type="Gene3D" id="1.10.10.10">
    <property type="entry name" value="Winged helix-like DNA-binding domain superfamily/Winged helix DNA-binding domain"/>
    <property type="match status" value="1"/>
</dbReference>
<sequence length="400" mass="41723">MRAGPSQEEIRRHNLGVLLRHVHLDGPTSRAELTTRMGLNRSTIMALTADLTAAGLVREELPRETGKAGRPSLVVRPESARVYVLAFDIGVDRLVAARVGLGGVVLDRREATRERGVFVMEDEVERLAAFTGQMLKNTGPDAVCVGAGAAFAGGVRRSDGFVRFSPNLGVADIPLGEELERRLGLGVPVAVGNDANLGALAEQARGVGVGCRDLIYLHGDVGIGGGIITGGQLLGGNGGYGGEVGHMVVNAGGRPCGCGSHGCLEAEVGERALLEAAGRFGPQIGRDAVRAVVDVADRGDVVAQEALARVGDWLGLGVANLVNIFNPEIVIFGGMLREIYLGAAAQVRSRITTDVLRACRESLRLRTPLLGEDTTLVGAAELAFAQVLADPLDALARVGS</sequence>
<dbReference type="SUPFAM" id="SSF46785">
    <property type="entry name" value="Winged helix' DNA-binding domain"/>
    <property type="match status" value="1"/>
</dbReference>
<dbReference type="RefSeq" id="WP_380840614.1">
    <property type="nucleotide sequence ID" value="NZ_JBHSFP010000007.1"/>
</dbReference>
<reference evidence="3" key="1">
    <citation type="journal article" date="2019" name="Int. J. Syst. Evol. Microbiol.">
        <title>The Global Catalogue of Microorganisms (GCM) 10K type strain sequencing project: providing services to taxonomists for standard genome sequencing and annotation.</title>
        <authorList>
            <consortium name="The Broad Institute Genomics Platform"/>
            <consortium name="The Broad Institute Genome Sequencing Center for Infectious Disease"/>
            <person name="Wu L."/>
            <person name="Ma J."/>
        </authorList>
    </citation>
    <scope>NUCLEOTIDE SEQUENCE [LARGE SCALE GENOMIC DNA]</scope>
    <source>
        <strain evidence="3">CGMCC 4.7132</strain>
    </source>
</reference>
<dbReference type="InterPro" id="IPR036390">
    <property type="entry name" value="WH_DNA-bd_sf"/>
</dbReference>
<dbReference type="InterPro" id="IPR000600">
    <property type="entry name" value="ROK"/>
</dbReference>
<gene>
    <name evidence="2" type="ORF">ACFO60_13970</name>
</gene>
<proteinExistence type="inferred from homology"/>
<dbReference type="Pfam" id="PF00480">
    <property type="entry name" value="ROK"/>
    <property type="match status" value="1"/>
</dbReference>
<dbReference type="PANTHER" id="PTHR18964:SF149">
    <property type="entry name" value="BIFUNCTIONAL UDP-N-ACETYLGLUCOSAMINE 2-EPIMERASE_N-ACETYLMANNOSAMINE KINASE"/>
    <property type="match status" value="1"/>
</dbReference>